<dbReference type="AlphaFoldDB" id="A0A6G5RTH4"/>
<reference evidence="1 2" key="1">
    <citation type="submission" date="2017-06" db="EMBL/GenBank/DDBJ databases">
        <title>Complete Genome Sequence of Streptomyces hawaiiensis NRRL 15010 and insights into acyldepsipeptides biosynthesis.</title>
        <authorList>
            <person name="Mariita R.M."/>
            <person name="Sello J.K."/>
        </authorList>
    </citation>
    <scope>NUCLEOTIDE SEQUENCE [LARGE SCALE GENOMIC DNA]</scope>
    <source>
        <strain evidence="1 2">ATCC 12236</strain>
    </source>
</reference>
<dbReference type="RefSeq" id="WP_175435218.1">
    <property type="nucleotide sequence ID" value="NZ_CP021978.1"/>
</dbReference>
<gene>
    <name evidence="1" type="ORF">CEB94_30890</name>
</gene>
<accession>A0A6G5RTH4</accession>
<dbReference type="KEGG" id="shaw:CEB94_30890"/>
<evidence type="ECO:0000313" key="1">
    <source>
        <dbReference type="EMBL" id="QCD60847.1"/>
    </source>
</evidence>
<protein>
    <submittedName>
        <fullName evidence="1">Cytochrome</fullName>
    </submittedName>
</protein>
<name>A0A6G5RTH4_9ACTN</name>
<dbReference type="Proteomes" id="UP000495940">
    <property type="component" value="Chromosome"/>
</dbReference>
<dbReference type="Pfam" id="PF13459">
    <property type="entry name" value="Fer4_15"/>
    <property type="match status" value="1"/>
</dbReference>
<proteinExistence type="predicted"/>
<sequence>MPTENRWHISVDRDFCIGSGVCMGDRPDRFTLRNGQSQPIDAEIDADDEVLAVADSCPREAIRIVEVSTGNVLAPVD</sequence>
<dbReference type="Gene3D" id="3.30.70.20">
    <property type="match status" value="1"/>
</dbReference>
<keyword evidence="2" id="KW-1185">Reference proteome</keyword>
<dbReference type="SUPFAM" id="SSF54862">
    <property type="entry name" value="4Fe-4S ferredoxins"/>
    <property type="match status" value="1"/>
</dbReference>
<dbReference type="EMBL" id="CP021978">
    <property type="protein sequence ID" value="QCD60847.1"/>
    <property type="molecule type" value="Genomic_DNA"/>
</dbReference>
<evidence type="ECO:0000313" key="2">
    <source>
        <dbReference type="Proteomes" id="UP000495940"/>
    </source>
</evidence>
<organism evidence="1 2">
    <name type="scientific">Streptomyces hawaiiensis</name>
    <dbReference type="NCBI Taxonomy" id="67305"/>
    <lineage>
        <taxon>Bacteria</taxon>
        <taxon>Bacillati</taxon>
        <taxon>Actinomycetota</taxon>
        <taxon>Actinomycetes</taxon>
        <taxon>Kitasatosporales</taxon>
        <taxon>Streptomycetaceae</taxon>
        <taxon>Streptomyces</taxon>
    </lineage>
</organism>